<feature type="active site" description="Charge relay system" evidence="7">
    <location>
        <position position="748"/>
    </location>
</feature>
<dbReference type="InterPro" id="IPR015500">
    <property type="entry name" value="Peptidase_S8_subtilisin-rel"/>
</dbReference>
<evidence type="ECO:0000256" key="9">
    <source>
        <dbReference type="SAM" id="MobiDB-lite"/>
    </source>
</evidence>
<dbReference type="InterPro" id="IPR036852">
    <property type="entry name" value="Peptidase_S8/S53_dom_sf"/>
</dbReference>
<dbReference type="CDD" id="cd00306">
    <property type="entry name" value="Peptidases_S8_S53"/>
    <property type="match status" value="1"/>
</dbReference>
<keyword evidence="13" id="KW-1185">Reference proteome</keyword>
<dbReference type="GO" id="GO:0006508">
    <property type="term" value="P:proteolysis"/>
    <property type="evidence" value="ECO:0007669"/>
    <property type="project" value="UniProtKB-KW"/>
</dbReference>
<feature type="domain" description="Peptidase S8/S53" evidence="11">
    <location>
        <begin position="692"/>
        <end position="973"/>
    </location>
</feature>
<evidence type="ECO:0000256" key="5">
    <source>
        <dbReference type="ARBA" id="ARBA00022825"/>
    </source>
</evidence>
<name>A0A1V6NTK1_PENPO</name>
<evidence type="ECO:0000256" key="1">
    <source>
        <dbReference type="ARBA" id="ARBA00011073"/>
    </source>
</evidence>
<dbReference type="GO" id="GO:0004252">
    <property type="term" value="F:serine-type endopeptidase activity"/>
    <property type="evidence" value="ECO:0007669"/>
    <property type="project" value="UniProtKB-UniRule"/>
</dbReference>
<evidence type="ECO:0000256" key="8">
    <source>
        <dbReference type="RuleBase" id="RU003355"/>
    </source>
</evidence>
<evidence type="ECO:0000256" key="7">
    <source>
        <dbReference type="PROSITE-ProRule" id="PRU01240"/>
    </source>
</evidence>
<dbReference type="InterPro" id="IPR023828">
    <property type="entry name" value="Peptidase_S8_Ser-AS"/>
</dbReference>
<comment type="similarity">
    <text evidence="1 7 8">Belongs to the peptidase S8 family.</text>
</comment>
<organism evidence="12 13">
    <name type="scientific">Penicillium polonicum</name>
    <dbReference type="NCBI Taxonomy" id="60169"/>
    <lineage>
        <taxon>Eukaryota</taxon>
        <taxon>Fungi</taxon>
        <taxon>Dikarya</taxon>
        <taxon>Ascomycota</taxon>
        <taxon>Pezizomycotina</taxon>
        <taxon>Eurotiomycetes</taxon>
        <taxon>Eurotiomycetidae</taxon>
        <taxon>Eurotiales</taxon>
        <taxon>Aspergillaceae</taxon>
        <taxon>Penicillium</taxon>
    </lineage>
</organism>
<dbReference type="PROSITE" id="PS51892">
    <property type="entry name" value="SUBTILASE"/>
    <property type="match status" value="1"/>
</dbReference>
<evidence type="ECO:0000256" key="10">
    <source>
        <dbReference type="SAM" id="SignalP"/>
    </source>
</evidence>
<feature type="compositionally biased region" description="Low complexity" evidence="9">
    <location>
        <begin position="55"/>
        <end position="77"/>
    </location>
</feature>
<evidence type="ECO:0000256" key="2">
    <source>
        <dbReference type="ARBA" id="ARBA00022670"/>
    </source>
</evidence>
<dbReference type="InterPro" id="IPR023827">
    <property type="entry name" value="Peptidase_S8_Asp-AS"/>
</dbReference>
<dbReference type="Gene3D" id="3.40.50.200">
    <property type="entry name" value="Peptidase S8/S53 domain"/>
    <property type="match status" value="1"/>
</dbReference>
<feature type="compositionally biased region" description="Polar residues" evidence="9">
    <location>
        <begin position="78"/>
        <end position="102"/>
    </location>
</feature>
<feature type="compositionally biased region" description="Gly residues" evidence="9">
    <location>
        <begin position="351"/>
        <end position="366"/>
    </location>
</feature>
<feature type="chain" id="PRO_5012551254" description="Peptidase S8/S53 domain-containing protein" evidence="10">
    <location>
        <begin position="21"/>
        <end position="1209"/>
    </location>
</feature>
<dbReference type="Proteomes" id="UP000191408">
    <property type="component" value="Unassembled WGS sequence"/>
</dbReference>
<protein>
    <recommendedName>
        <fullName evidence="11">Peptidase S8/S53 domain-containing protein</fullName>
    </recommendedName>
</protein>
<dbReference type="PANTHER" id="PTHR43806">
    <property type="entry name" value="PEPTIDASE S8"/>
    <property type="match status" value="1"/>
</dbReference>
<feature type="active site" description="Charge relay system" evidence="7">
    <location>
        <position position="701"/>
    </location>
</feature>
<dbReference type="PROSITE" id="PS00137">
    <property type="entry name" value="SUBTILASE_HIS"/>
    <property type="match status" value="1"/>
</dbReference>
<feature type="compositionally biased region" description="Low complexity" evidence="9">
    <location>
        <begin position="250"/>
        <end position="279"/>
    </location>
</feature>
<reference evidence="13" key="1">
    <citation type="journal article" date="2017" name="Nat. Microbiol.">
        <title>Global analysis of biosynthetic gene clusters reveals vast potential of secondary metabolite production in Penicillium species.</title>
        <authorList>
            <person name="Nielsen J.C."/>
            <person name="Grijseels S."/>
            <person name="Prigent S."/>
            <person name="Ji B."/>
            <person name="Dainat J."/>
            <person name="Nielsen K.F."/>
            <person name="Frisvad J.C."/>
            <person name="Workman M."/>
            <person name="Nielsen J."/>
        </authorList>
    </citation>
    <scope>NUCLEOTIDE SEQUENCE [LARGE SCALE GENOMIC DNA]</scope>
    <source>
        <strain evidence="13">IBT 4502</strain>
    </source>
</reference>
<feature type="region of interest" description="Disordered" evidence="9">
    <location>
        <begin position="55"/>
        <end position="178"/>
    </location>
</feature>
<feature type="compositionally biased region" description="Low complexity" evidence="9">
    <location>
        <begin position="108"/>
        <end position="154"/>
    </location>
</feature>
<comment type="caution">
    <text evidence="12">The sequence shown here is derived from an EMBL/GenBank/DDBJ whole genome shotgun (WGS) entry which is preliminary data.</text>
</comment>
<dbReference type="PROSITE" id="PS00136">
    <property type="entry name" value="SUBTILASE_ASP"/>
    <property type="match status" value="1"/>
</dbReference>
<feature type="compositionally biased region" description="Polar residues" evidence="9">
    <location>
        <begin position="155"/>
        <end position="176"/>
    </location>
</feature>
<keyword evidence="4 7" id="KW-0378">Hydrolase</keyword>
<keyword evidence="5 7" id="KW-0720">Serine protease</keyword>
<feature type="region of interest" description="Disordered" evidence="9">
    <location>
        <begin position="229"/>
        <end position="279"/>
    </location>
</feature>
<dbReference type="OrthoDB" id="4359379at2759"/>
<feature type="region of interest" description="Disordered" evidence="9">
    <location>
        <begin position="1010"/>
        <end position="1101"/>
    </location>
</feature>
<proteinExistence type="inferred from homology"/>
<feature type="signal peptide" evidence="10">
    <location>
        <begin position="1"/>
        <end position="20"/>
    </location>
</feature>
<evidence type="ECO:0000256" key="3">
    <source>
        <dbReference type="ARBA" id="ARBA00022729"/>
    </source>
</evidence>
<evidence type="ECO:0000259" key="11">
    <source>
        <dbReference type="Pfam" id="PF00082"/>
    </source>
</evidence>
<evidence type="ECO:0000256" key="4">
    <source>
        <dbReference type="ARBA" id="ARBA00022801"/>
    </source>
</evidence>
<evidence type="ECO:0000313" key="12">
    <source>
        <dbReference type="EMBL" id="OQD68051.1"/>
    </source>
</evidence>
<dbReference type="PRINTS" id="PR00723">
    <property type="entry name" value="SUBTILISIN"/>
</dbReference>
<dbReference type="AlphaFoldDB" id="A0A1V6NTK1"/>
<evidence type="ECO:0000256" key="6">
    <source>
        <dbReference type="ARBA" id="ARBA00023145"/>
    </source>
</evidence>
<dbReference type="InterPro" id="IPR050131">
    <property type="entry name" value="Peptidase_S8_subtilisin-like"/>
</dbReference>
<gene>
    <name evidence="12" type="ORF">PENPOL_c003G02152</name>
</gene>
<keyword evidence="2 7" id="KW-0645">Protease</keyword>
<evidence type="ECO:0000313" key="13">
    <source>
        <dbReference type="Proteomes" id="UP000191408"/>
    </source>
</evidence>
<dbReference type="PROSITE" id="PS00138">
    <property type="entry name" value="SUBTILASE_SER"/>
    <property type="match status" value="1"/>
</dbReference>
<dbReference type="EMBL" id="MDYM01000003">
    <property type="protein sequence ID" value="OQD68051.1"/>
    <property type="molecule type" value="Genomic_DNA"/>
</dbReference>
<feature type="compositionally biased region" description="Low complexity" evidence="9">
    <location>
        <begin position="1023"/>
        <end position="1094"/>
    </location>
</feature>
<sequence>MWVARTAVLLAAIGVTPLLASPDLFNRAETCEPSISTVTIEPSVRTVTVTVGETSASASASASSSVTTAATASTPSVPIQSGNPGTFTPGRSSRSKTGSAASETPKVSPGTLSGVSSVTSSDTPSDTLSSGVPSSGIPSSGAPSESPSNAPSTSTGPSSLIPSANPSSGTGYQSHSPDVIIGSLTVPIQSTPTTISQSGQSPIVVGPSGIQIGSQTLKSATTMTADGVTVTYDGPQESNPPKSESESGDSTSTAAQEETATTSGAATTATASSSSMTSTWDGYVTINDETYRIPSDDSSLDIVLDDGSLLTLSSGQVSINGDKVDIPDDLSDSPTLTADGQSFTVCEGVDSGSGDGGSGGSGGGSGSSISSLIDTISGLGDAESSISSGLDRITSGIKSWASGGAESEVTSLSGSIDSALESLDQLLGPMRSISQSSSTELRELTTDGLRVVSKAYPDLERGRDILSSMQKLLKGLPTLRDAATQNVKKYWLRYVATGGGLLALDQTIQNLKEYSWDDALTVTATSTTTAETRTTSGISTTSTESSTASSSYLITTKRGTSLTKFKTFVHGLDGGAGYQMAYSEVDHQAYVTDLTATQVATIKALPFIRTVSYNTPVTELDDDEDFRAVPNRDFLPEVNPLHNLTNHKSSKLLSSRAIAQSPRGQSGSHLKMISSDKMGEPTEDYLFDDTLGKGTTIYVIDTGFDTSNPDLASTDRKVETYVVPNDLTLLGVPKNQRKPEDLTDWGRHGTSVASVAGGVIRGVASKADLYLVKYKSAYDKPDANGNVKEERKNAPLAAMENAFINVIRHIRKNSNQGKAVVNMSWGSKVSVKDFAARKKSLEDFISELEQLDVVVVIAAGNSNKEKLEERIPQNMGTDSNSIITVGGVNEEGQIWEHSTSQGSGGGSLTVFAQSENLEMDVPFVGVRKVHGTSYSAPAVAGLAAYYLGIPDTKKLFTSGSVSTMVKSYIKKTAFQRVQSISNSKTPAGYNFPSELKVAYNLARGNPPTCGSGRILPRGESDDACPAPSPSSSTRESSSPSSSKSTSPTSSKASATTYSSTPTPVTSTTATRTANGKTTGTGTGTASTGIPSSTGKLTCKGGDGPTISLESLNNHTQGYTQVEGGIAHWCDNFLGQLDAQVPDTYNEHWEPAEMTVTLDNCPDTLKVQHDDCQDWWGEIANGCDTDSGDKHGGTYEIGCMLFEMEVGDDS</sequence>
<keyword evidence="3 10" id="KW-0732">Signal</keyword>
<dbReference type="SUPFAM" id="SSF52743">
    <property type="entry name" value="Subtilisin-like"/>
    <property type="match status" value="1"/>
</dbReference>
<dbReference type="PANTHER" id="PTHR43806:SF11">
    <property type="entry name" value="CEREVISIN-RELATED"/>
    <property type="match status" value="1"/>
</dbReference>
<dbReference type="InterPro" id="IPR022398">
    <property type="entry name" value="Peptidase_S8_His-AS"/>
</dbReference>
<dbReference type="STRING" id="60169.A0A1V6NTK1"/>
<dbReference type="InterPro" id="IPR000209">
    <property type="entry name" value="Peptidase_S8/S53_dom"/>
</dbReference>
<keyword evidence="6" id="KW-0865">Zymogen</keyword>
<feature type="region of interest" description="Disordered" evidence="9">
    <location>
        <begin position="347"/>
        <end position="367"/>
    </location>
</feature>
<dbReference type="Pfam" id="PF00082">
    <property type="entry name" value="Peptidase_S8"/>
    <property type="match status" value="1"/>
</dbReference>
<feature type="active site" description="Charge relay system" evidence="7">
    <location>
        <position position="933"/>
    </location>
</feature>
<accession>A0A1V6NTK1</accession>